<proteinExistence type="predicted"/>
<reference evidence="1 2" key="1">
    <citation type="submission" date="2015-09" db="EMBL/GenBank/DDBJ databases">
        <authorList>
            <consortium name="Pathogen Informatics"/>
        </authorList>
    </citation>
    <scope>NUCLEOTIDE SEQUENCE [LARGE SCALE GENOMIC DNA]</scope>
    <source>
        <strain evidence="1 2">2789STDY5608854</strain>
    </source>
</reference>
<protein>
    <submittedName>
        <fullName evidence="1">Protein of uncharacterized function (DUF3486)</fullName>
    </submittedName>
</protein>
<gene>
    <name evidence="1" type="ORF">ERS852411_00756</name>
</gene>
<organism evidence="1 2">
    <name type="scientific">Flavonifractor plautii</name>
    <name type="common">Fusobacterium plautii</name>
    <dbReference type="NCBI Taxonomy" id="292800"/>
    <lineage>
        <taxon>Bacteria</taxon>
        <taxon>Bacillati</taxon>
        <taxon>Bacillota</taxon>
        <taxon>Clostridia</taxon>
        <taxon>Eubacteriales</taxon>
        <taxon>Oscillospiraceae</taxon>
        <taxon>Flavonifractor</taxon>
    </lineage>
</organism>
<dbReference type="Proteomes" id="UP000095746">
    <property type="component" value="Unassembled WGS sequence"/>
</dbReference>
<accession>A0A174B8X2</accession>
<dbReference type="EMBL" id="CYZT01000030">
    <property type="protein sequence ID" value="CUN96679.1"/>
    <property type="molecule type" value="Genomic_DNA"/>
</dbReference>
<name>A0A174B8X2_FLAPL</name>
<dbReference type="Pfam" id="PF11985">
    <property type="entry name" value="Phage_Mu_Gp27"/>
    <property type="match status" value="1"/>
</dbReference>
<evidence type="ECO:0000313" key="2">
    <source>
        <dbReference type="Proteomes" id="UP000095746"/>
    </source>
</evidence>
<evidence type="ECO:0000313" key="1">
    <source>
        <dbReference type="EMBL" id="CUN96679.1"/>
    </source>
</evidence>
<dbReference type="RefSeq" id="WP_021630950.1">
    <property type="nucleotide sequence ID" value="NZ_JADMWB010000032.1"/>
</dbReference>
<dbReference type="AlphaFoldDB" id="A0A174B8X2"/>
<sequence length="188" mass="21378">MGKPRKPRSDAKMYQLPKAVLDEVNERIMIYNMSYSDIIAWLAGQGYKISRSSLSRYAFKVVESAQRIADDLEKTKHIIDVIGRNPDLDTTQATSAILKSGLLQKISSAEEEFNDMPIEKAGRLFVQLIKADADRKRTDYITKRKAELALDQMEADLLAQIRQYPDLTSQLKDVLNQARTRIIGSELE</sequence>
<dbReference type="InterPro" id="IPR021874">
    <property type="entry name" value="Phage_Mu_Gp27"/>
</dbReference>